<dbReference type="Proteomes" id="UP000887565">
    <property type="component" value="Unplaced"/>
</dbReference>
<accession>A0A915JE58</accession>
<name>A0A915JE58_ROMCU</name>
<evidence type="ECO:0000313" key="2">
    <source>
        <dbReference type="WBParaSite" id="nRc.2.0.1.t24090-RA"/>
    </source>
</evidence>
<proteinExistence type="predicted"/>
<sequence>DRRSSVVLSYYRLAGPRSVIAVPAVTPLVKVKCFTRIWSLQMLMLQNLRMGFIAELQKIENFAHVAEILPNLQVSDP</sequence>
<reference evidence="2" key="1">
    <citation type="submission" date="2022-11" db="UniProtKB">
        <authorList>
            <consortium name="WormBaseParasite"/>
        </authorList>
    </citation>
    <scope>IDENTIFICATION</scope>
</reference>
<keyword evidence="1" id="KW-1185">Reference proteome</keyword>
<protein>
    <submittedName>
        <fullName evidence="2">Uncharacterized protein</fullName>
    </submittedName>
</protein>
<dbReference type="WBParaSite" id="nRc.2.0.1.t24090-RA">
    <property type="protein sequence ID" value="nRc.2.0.1.t24090-RA"/>
    <property type="gene ID" value="nRc.2.0.1.g24090"/>
</dbReference>
<evidence type="ECO:0000313" key="1">
    <source>
        <dbReference type="Proteomes" id="UP000887565"/>
    </source>
</evidence>
<organism evidence="1 2">
    <name type="scientific">Romanomermis culicivorax</name>
    <name type="common">Nematode worm</name>
    <dbReference type="NCBI Taxonomy" id="13658"/>
    <lineage>
        <taxon>Eukaryota</taxon>
        <taxon>Metazoa</taxon>
        <taxon>Ecdysozoa</taxon>
        <taxon>Nematoda</taxon>
        <taxon>Enoplea</taxon>
        <taxon>Dorylaimia</taxon>
        <taxon>Mermithida</taxon>
        <taxon>Mermithoidea</taxon>
        <taxon>Mermithidae</taxon>
        <taxon>Romanomermis</taxon>
    </lineage>
</organism>
<dbReference type="AlphaFoldDB" id="A0A915JE58"/>